<dbReference type="InterPro" id="IPR050763">
    <property type="entry name" value="ABC_transporter_ATP-binding"/>
</dbReference>
<dbReference type="Gene3D" id="3.40.50.300">
    <property type="entry name" value="P-loop containing nucleotide triphosphate hydrolases"/>
    <property type="match status" value="1"/>
</dbReference>
<protein>
    <recommendedName>
        <fullName evidence="2">ABC-type xenobiotic transporter</fullName>
        <ecNumber evidence="2">7.6.2.2</ecNumber>
    </recommendedName>
</protein>
<dbReference type="EC" id="7.6.2.2" evidence="2"/>
<dbReference type="GO" id="GO:0043215">
    <property type="term" value="P:daunorubicin transport"/>
    <property type="evidence" value="ECO:0007669"/>
    <property type="project" value="InterPro"/>
</dbReference>
<keyword evidence="7" id="KW-1278">Translocase</keyword>
<evidence type="ECO:0000256" key="4">
    <source>
        <dbReference type="ARBA" id="ARBA00022475"/>
    </source>
</evidence>
<evidence type="ECO:0000259" key="11">
    <source>
        <dbReference type="PROSITE" id="PS50893"/>
    </source>
</evidence>
<name>A0A4Y3R1J5_STRCI</name>
<evidence type="ECO:0000256" key="2">
    <source>
        <dbReference type="ARBA" id="ARBA00012191"/>
    </source>
</evidence>
<dbReference type="PANTHER" id="PTHR42711:SF19">
    <property type="entry name" value="DOXORUBICIN RESISTANCE ATP-BINDING PROTEIN DRRA"/>
    <property type="match status" value="1"/>
</dbReference>
<keyword evidence="3" id="KW-0813">Transport</keyword>
<dbReference type="InterPro" id="IPR003439">
    <property type="entry name" value="ABC_transporter-like_ATP-bd"/>
</dbReference>
<evidence type="ECO:0000256" key="1">
    <source>
        <dbReference type="ARBA" id="ARBA00004413"/>
    </source>
</evidence>
<comment type="similarity">
    <text evidence="10">Belongs to the ABC transporter superfamily. Drug exporter-1 (DrugE1) (TC 3.A.1.105) family.</text>
</comment>
<dbReference type="GO" id="GO:0016887">
    <property type="term" value="F:ATP hydrolysis activity"/>
    <property type="evidence" value="ECO:0007669"/>
    <property type="project" value="InterPro"/>
</dbReference>
<accession>A0A4Y3R1J5</accession>
<dbReference type="GO" id="GO:0005886">
    <property type="term" value="C:plasma membrane"/>
    <property type="evidence" value="ECO:0007669"/>
    <property type="project" value="UniProtKB-SubCell"/>
</dbReference>
<evidence type="ECO:0000256" key="8">
    <source>
        <dbReference type="ARBA" id="ARBA00023136"/>
    </source>
</evidence>
<dbReference type="GO" id="GO:0008559">
    <property type="term" value="F:ABC-type xenobiotic transporter activity"/>
    <property type="evidence" value="ECO:0007669"/>
    <property type="project" value="UniProtKB-EC"/>
</dbReference>
<dbReference type="AlphaFoldDB" id="A0A4Y3R1J5"/>
<dbReference type="InterPro" id="IPR027417">
    <property type="entry name" value="P-loop_NTPase"/>
</dbReference>
<evidence type="ECO:0000256" key="7">
    <source>
        <dbReference type="ARBA" id="ARBA00022967"/>
    </source>
</evidence>
<dbReference type="PROSITE" id="PS50893">
    <property type="entry name" value="ABC_TRANSPORTER_2"/>
    <property type="match status" value="1"/>
</dbReference>
<dbReference type="InterPro" id="IPR017871">
    <property type="entry name" value="ABC_transporter-like_CS"/>
</dbReference>
<dbReference type="EMBL" id="BJMM01000018">
    <property type="protein sequence ID" value="GEB51139.1"/>
    <property type="molecule type" value="Genomic_DNA"/>
</dbReference>
<dbReference type="RefSeq" id="WP_086816545.1">
    <property type="nucleotide sequence ID" value="NZ_BJMM01000018.1"/>
</dbReference>
<dbReference type="PROSITE" id="PS00211">
    <property type="entry name" value="ABC_TRANSPORTER_1"/>
    <property type="match status" value="1"/>
</dbReference>
<evidence type="ECO:0000256" key="6">
    <source>
        <dbReference type="ARBA" id="ARBA00022840"/>
    </source>
</evidence>
<evidence type="ECO:0000313" key="12">
    <source>
        <dbReference type="EMBL" id="GEB51139.1"/>
    </source>
</evidence>
<keyword evidence="13" id="KW-1185">Reference proteome</keyword>
<reference evidence="12 13" key="1">
    <citation type="submission" date="2019-06" db="EMBL/GenBank/DDBJ databases">
        <title>Whole genome shotgun sequence of Streptomyces cacaoi subsp. cacaoi NBRC 12748.</title>
        <authorList>
            <person name="Hosoyama A."/>
            <person name="Uohara A."/>
            <person name="Ohji S."/>
            <person name="Ichikawa N."/>
        </authorList>
    </citation>
    <scope>NUCLEOTIDE SEQUENCE [LARGE SCALE GENOMIC DNA]</scope>
    <source>
        <strain evidence="12 13">NBRC 12748</strain>
    </source>
</reference>
<dbReference type="NCBIfam" id="TIGR01188">
    <property type="entry name" value="drrA"/>
    <property type="match status" value="1"/>
</dbReference>
<evidence type="ECO:0000256" key="3">
    <source>
        <dbReference type="ARBA" id="ARBA00022448"/>
    </source>
</evidence>
<dbReference type="InterPro" id="IPR003593">
    <property type="entry name" value="AAA+_ATPase"/>
</dbReference>
<dbReference type="Proteomes" id="UP000319210">
    <property type="component" value="Unassembled WGS sequence"/>
</dbReference>
<evidence type="ECO:0000256" key="5">
    <source>
        <dbReference type="ARBA" id="ARBA00022741"/>
    </source>
</evidence>
<proteinExistence type="inferred from homology"/>
<evidence type="ECO:0000256" key="10">
    <source>
        <dbReference type="ARBA" id="ARBA00049985"/>
    </source>
</evidence>
<comment type="caution">
    <text evidence="12">The sequence shown here is derived from an EMBL/GenBank/DDBJ whole genome shotgun (WGS) entry which is preliminary data.</text>
</comment>
<sequence>MSPPGQADRATGWAIEAHGLTKAYGGTRVLRGIDLRVRRGAVLALLGPNGAGKTTTVRILTTLTRPDGGRARVAGGDVVRDRAAVRGAISLTGQYAALDEEQTGEENLRMMARLRGLPARAARRRAHELLERFALTDAAGRRVGTYSGGMRRRLDIAAGLTTDPEVVFLDEPTTGLDPRSRRTMWETVGALAGAGTTVFLTTQYLEEADRLADTVAVLDRGRIIAEGSPAELKRKVAVERLDLTLASRAAYEAVDVLLGARAVHRAPAELVLGIPTDGSAGHARALLDELDPAGELIARFAVHGATLDDVFLELTHG</sequence>
<dbReference type="PANTHER" id="PTHR42711">
    <property type="entry name" value="ABC TRANSPORTER ATP-BINDING PROTEIN"/>
    <property type="match status" value="1"/>
</dbReference>
<dbReference type="SMART" id="SM00382">
    <property type="entry name" value="AAA"/>
    <property type="match status" value="1"/>
</dbReference>
<dbReference type="GO" id="GO:1900753">
    <property type="term" value="P:doxorubicin transport"/>
    <property type="evidence" value="ECO:0007669"/>
    <property type="project" value="InterPro"/>
</dbReference>
<dbReference type="InterPro" id="IPR005894">
    <property type="entry name" value="DrrA"/>
</dbReference>
<evidence type="ECO:0000256" key="9">
    <source>
        <dbReference type="ARBA" id="ARBA00023251"/>
    </source>
</evidence>
<dbReference type="OrthoDB" id="9804819at2"/>
<dbReference type="SUPFAM" id="SSF52540">
    <property type="entry name" value="P-loop containing nucleoside triphosphate hydrolases"/>
    <property type="match status" value="1"/>
</dbReference>
<dbReference type="GO" id="GO:0046677">
    <property type="term" value="P:response to antibiotic"/>
    <property type="evidence" value="ECO:0007669"/>
    <property type="project" value="UniProtKB-KW"/>
</dbReference>
<keyword evidence="5" id="KW-0547">Nucleotide-binding</keyword>
<keyword evidence="6 12" id="KW-0067">ATP-binding</keyword>
<evidence type="ECO:0000313" key="13">
    <source>
        <dbReference type="Proteomes" id="UP000319210"/>
    </source>
</evidence>
<dbReference type="Pfam" id="PF00005">
    <property type="entry name" value="ABC_tran"/>
    <property type="match status" value="1"/>
</dbReference>
<keyword evidence="4" id="KW-1003">Cell membrane</keyword>
<keyword evidence="9" id="KW-0046">Antibiotic resistance</keyword>
<comment type="subcellular location">
    <subcellularLocation>
        <location evidence="1">Cell membrane</location>
        <topology evidence="1">Peripheral membrane protein</topology>
        <orientation evidence="1">Cytoplasmic side</orientation>
    </subcellularLocation>
</comment>
<dbReference type="FunFam" id="3.40.50.300:FF:000589">
    <property type="entry name" value="ABC transporter, ATP-binding subunit"/>
    <property type="match status" value="1"/>
</dbReference>
<dbReference type="GO" id="GO:0005524">
    <property type="term" value="F:ATP binding"/>
    <property type="evidence" value="ECO:0007669"/>
    <property type="project" value="UniProtKB-KW"/>
</dbReference>
<feature type="domain" description="ABC transporter" evidence="11">
    <location>
        <begin position="15"/>
        <end position="245"/>
    </location>
</feature>
<gene>
    <name evidence="12" type="ORF">SCA03_36900</name>
</gene>
<keyword evidence="8" id="KW-0472">Membrane</keyword>
<organism evidence="12 13">
    <name type="scientific">Streptomyces cacaoi</name>
    <dbReference type="NCBI Taxonomy" id="1898"/>
    <lineage>
        <taxon>Bacteria</taxon>
        <taxon>Bacillati</taxon>
        <taxon>Actinomycetota</taxon>
        <taxon>Actinomycetes</taxon>
        <taxon>Kitasatosporales</taxon>
        <taxon>Streptomycetaceae</taxon>
        <taxon>Streptomyces</taxon>
    </lineage>
</organism>